<keyword evidence="3" id="KW-1185">Reference proteome</keyword>
<gene>
    <name evidence="4" type="primary">LOC113789763</name>
</gene>
<dbReference type="OrthoDB" id="4150at2759"/>
<dbReference type="KEGG" id="dpte:113789763"/>
<sequence length="237" mass="27730">MYLRQFFRIQLINQLASRLRLRCIDPPVKPFLSQTSQSCHGSINNQNYRTLFAIHSLSMPIDDHIVELNSSVYSIQRRYKKKKAGKQPQRPSKHDEEDDDDKDDSDSDQDEQMDESDLDSRVINTTVMSWRLDAVGKTCFNMPRAKFEEGFYNDLIRVNGERAGKKSYEVREGDEIDMIRGFNIEQRDRLDVNRVNIIKLDDKAASGGRYRISFRKTNKLTIDNYERDPYEGLLFST</sequence>
<dbReference type="Pfam" id="PF25818">
    <property type="entry name" value="MTRES1_C"/>
    <property type="match status" value="1"/>
</dbReference>
<proteinExistence type="predicted"/>
<dbReference type="AlphaFoldDB" id="A0A6P6XQS5"/>
<dbReference type="GO" id="GO:0005739">
    <property type="term" value="C:mitochondrion"/>
    <property type="evidence" value="ECO:0007669"/>
    <property type="project" value="TreeGrafter"/>
</dbReference>
<dbReference type="PANTHER" id="PTHR13633:SF3">
    <property type="entry name" value="MITOCHONDRIAL TRANSCRIPTION RESCUE FACTOR 1"/>
    <property type="match status" value="1"/>
</dbReference>
<evidence type="ECO:0000313" key="4">
    <source>
        <dbReference type="RefSeq" id="XP_027195143.1"/>
    </source>
</evidence>
<reference evidence="4" key="1">
    <citation type="submission" date="2025-08" db="UniProtKB">
        <authorList>
            <consortium name="RefSeq"/>
        </authorList>
    </citation>
    <scope>IDENTIFICATION</scope>
    <source>
        <strain evidence="4">Airmid</strain>
    </source>
</reference>
<dbReference type="OMA" id="CHGSINN"/>
<organism evidence="3 4">
    <name type="scientific">Dermatophagoides pteronyssinus</name>
    <name type="common">European house dust mite</name>
    <dbReference type="NCBI Taxonomy" id="6956"/>
    <lineage>
        <taxon>Eukaryota</taxon>
        <taxon>Metazoa</taxon>
        <taxon>Ecdysozoa</taxon>
        <taxon>Arthropoda</taxon>
        <taxon>Chelicerata</taxon>
        <taxon>Arachnida</taxon>
        <taxon>Acari</taxon>
        <taxon>Acariformes</taxon>
        <taxon>Sarcoptiformes</taxon>
        <taxon>Astigmata</taxon>
        <taxon>Psoroptidia</taxon>
        <taxon>Analgoidea</taxon>
        <taxon>Pyroglyphidae</taxon>
        <taxon>Dermatophagoidinae</taxon>
        <taxon>Dermatophagoides</taxon>
    </lineage>
</organism>
<evidence type="ECO:0000256" key="1">
    <source>
        <dbReference type="SAM" id="MobiDB-lite"/>
    </source>
</evidence>
<dbReference type="GO" id="GO:1903108">
    <property type="term" value="P:regulation of mitochondrial transcription"/>
    <property type="evidence" value="ECO:0007669"/>
    <property type="project" value="TreeGrafter"/>
</dbReference>
<feature type="domain" description="Mitochondrial transcription rescue factor 1 C-terminal" evidence="2">
    <location>
        <begin position="124"/>
        <end position="222"/>
    </location>
</feature>
<evidence type="ECO:0000259" key="2">
    <source>
        <dbReference type="Pfam" id="PF25818"/>
    </source>
</evidence>
<dbReference type="GO" id="GO:0003723">
    <property type="term" value="F:RNA binding"/>
    <property type="evidence" value="ECO:0007669"/>
    <property type="project" value="TreeGrafter"/>
</dbReference>
<dbReference type="RefSeq" id="XP_027195143.1">
    <property type="nucleotide sequence ID" value="XM_027339342.1"/>
</dbReference>
<dbReference type="InterPro" id="IPR057896">
    <property type="entry name" value="MTRES1_C"/>
</dbReference>
<protein>
    <submittedName>
        <fullName evidence="4">Uncharacterized protein C6orf203 homolog</fullName>
    </submittedName>
</protein>
<evidence type="ECO:0000313" key="3">
    <source>
        <dbReference type="Proteomes" id="UP000515146"/>
    </source>
</evidence>
<feature type="compositionally biased region" description="Acidic residues" evidence="1">
    <location>
        <begin position="96"/>
        <end position="117"/>
    </location>
</feature>
<dbReference type="SUPFAM" id="SSF55174">
    <property type="entry name" value="Alpha-L RNA-binding motif"/>
    <property type="match status" value="1"/>
</dbReference>
<dbReference type="GeneID" id="113789763"/>
<feature type="region of interest" description="Disordered" evidence="1">
    <location>
        <begin position="79"/>
        <end position="119"/>
    </location>
</feature>
<accession>A0A6P6XQS5</accession>
<dbReference type="PANTHER" id="PTHR13633">
    <property type="entry name" value="MITOCHONDRIAL TRANSCRIPTION RESCUE FACTOR 1"/>
    <property type="match status" value="1"/>
</dbReference>
<dbReference type="InParanoid" id="A0A6P6XQS5"/>
<dbReference type="Proteomes" id="UP000515146">
    <property type="component" value="Unplaced"/>
</dbReference>
<name>A0A6P6XQS5_DERPT</name>